<reference evidence="2 3" key="1">
    <citation type="submission" date="2019-11" db="EMBL/GenBank/DDBJ databases">
        <authorList>
            <person name="Li X."/>
        </authorList>
    </citation>
    <scope>NUCLEOTIDE SEQUENCE [LARGE SCALE GENOMIC DNA]</scope>
    <source>
        <strain evidence="2 3">L9</strain>
    </source>
</reference>
<evidence type="ECO:0000259" key="1">
    <source>
        <dbReference type="Pfam" id="PF14258"/>
    </source>
</evidence>
<accession>A0A6N8FMX5</accession>
<dbReference type="Pfam" id="PF14258">
    <property type="entry name" value="DUF4350"/>
    <property type="match status" value="1"/>
</dbReference>
<organism evidence="2 3">
    <name type="scientific">Ornithinibacillus caprae</name>
    <dbReference type="NCBI Taxonomy" id="2678566"/>
    <lineage>
        <taxon>Bacteria</taxon>
        <taxon>Bacillati</taxon>
        <taxon>Bacillota</taxon>
        <taxon>Bacilli</taxon>
        <taxon>Bacillales</taxon>
        <taxon>Bacillaceae</taxon>
        <taxon>Ornithinibacillus</taxon>
    </lineage>
</organism>
<comment type="caution">
    <text evidence="2">The sequence shown here is derived from an EMBL/GenBank/DDBJ whole genome shotgun (WGS) entry which is preliminary data.</text>
</comment>
<sequence>MFVAVNYFLVSKQPQEYPSYVSESPSPTGVKAFYTYLQGETDAVERWSHEPHLLKKAENQQLLFMIEPFFVPEQKEMDGYISFMEAGNTIVLLDNNPDGMFGLKTEYVLEQDGPVEVRDGKEERYKASITSPVRMRASQNDEVLLSDQIGVVALKRSFGEGQLIVANAPNWITNEIILDEDHLQLITSLILEENQSWDTILFDEYIHVTGHGPKITSLYPKWIVVFALQSGLIAVSWLWNRGKRFGQVIRPREEVVRFSNERIKALASWYQRGRRYQDSLRIQADYVKLLLQERWGIPYRKEWIDCTDQLKVRRKQMTEDEILSFVKEITKLLNKESINKQEYVLWSKRMDQLQKEVEEG</sequence>
<evidence type="ECO:0000313" key="3">
    <source>
        <dbReference type="Proteomes" id="UP000469125"/>
    </source>
</evidence>
<dbReference type="EMBL" id="WOCA01000006">
    <property type="protein sequence ID" value="MUK88698.1"/>
    <property type="molecule type" value="Genomic_DNA"/>
</dbReference>
<dbReference type="Proteomes" id="UP000469125">
    <property type="component" value="Unassembled WGS sequence"/>
</dbReference>
<feature type="domain" description="DUF4350" evidence="1">
    <location>
        <begin position="22"/>
        <end position="190"/>
    </location>
</feature>
<keyword evidence="3" id="KW-1185">Reference proteome</keyword>
<proteinExistence type="predicted"/>
<dbReference type="AlphaFoldDB" id="A0A6N8FMX5"/>
<name>A0A6N8FMX5_9BACI</name>
<gene>
    <name evidence="2" type="ORF">GMD78_09870</name>
</gene>
<evidence type="ECO:0000313" key="2">
    <source>
        <dbReference type="EMBL" id="MUK88698.1"/>
    </source>
</evidence>
<protein>
    <submittedName>
        <fullName evidence="2">DUF4350 domain-containing protein</fullName>
    </submittedName>
</protein>
<dbReference type="InterPro" id="IPR025646">
    <property type="entry name" value="DUF4350"/>
</dbReference>